<evidence type="ECO:0000313" key="3">
    <source>
        <dbReference type="Proteomes" id="UP000053144"/>
    </source>
</evidence>
<protein>
    <recommendedName>
        <fullName evidence="1">Putative plant transposon protein domain-containing protein</fullName>
    </recommendedName>
</protein>
<gene>
    <name evidence="2" type="ORF">LR48_Vigan08g035900</name>
</gene>
<dbReference type="Gramene" id="KOM49532">
    <property type="protein sequence ID" value="KOM49532"/>
    <property type="gene ID" value="LR48_Vigan08g035900"/>
</dbReference>
<dbReference type="InterPro" id="IPR046796">
    <property type="entry name" value="Transposase_32_dom"/>
</dbReference>
<evidence type="ECO:0000313" key="2">
    <source>
        <dbReference type="EMBL" id="KOM49532.1"/>
    </source>
</evidence>
<feature type="domain" description="Putative plant transposon protein" evidence="1">
    <location>
        <begin position="66"/>
        <end position="233"/>
    </location>
</feature>
<proteinExistence type="predicted"/>
<name>A0A0L9V3P8_PHAAN</name>
<dbReference type="Proteomes" id="UP000053144">
    <property type="component" value="Chromosome 8"/>
</dbReference>
<dbReference type="AlphaFoldDB" id="A0A0L9V3P8"/>
<organism evidence="2 3">
    <name type="scientific">Phaseolus angularis</name>
    <name type="common">Azuki bean</name>
    <name type="synonym">Vigna angularis</name>
    <dbReference type="NCBI Taxonomy" id="3914"/>
    <lineage>
        <taxon>Eukaryota</taxon>
        <taxon>Viridiplantae</taxon>
        <taxon>Streptophyta</taxon>
        <taxon>Embryophyta</taxon>
        <taxon>Tracheophyta</taxon>
        <taxon>Spermatophyta</taxon>
        <taxon>Magnoliopsida</taxon>
        <taxon>eudicotyledons</taxon>
        <taxon>Gunneridae</taxon>
        <taxon>Pentapetalae</taxon>
        <taxon>rosids</taxon>
        <taxon>fabids</taxon>
        <taxon>Fabales</taxon>
        <taxon>Fabaceae</taxon>
        <taxon>Papilionoideae</taxon>
        <taxon>50 kb inversion clade</taxon>
        <taxon>NPAAA clade</taxon>
        <taxon>indigoferoid/millettioid clade</taxon>
        <taxon>Phaseoleae</taxon>
        <taxon>Vigna</taxon>
    </lineage>
</organism>
<evidence type="ECO:0000259" key="1">
    <source>
        <dbReference type="Pfam" id="PF20167"/>
    </source>
</evidence>
<sequence length="347" mass="40622">MASESNPPQRDANLEGWISDTQEQHEFLQFWKERKVLKQNFIDLQWFTSYGFNFPHLIVEQDVQYLMELRGSYYPDLVQVFYYNLKVHDDIFHTRVKGVDIVLDNDFWANVAKIPLLENSQIIPSDFDKILVYQSFLRSPQQLQNNRLFLVGGLKMEERLLHYRLVWLLCPRGSNHAQCSEVDLVIMYGILQSIPINWPHLIQSIMYKAKRLDSAPLPYPLLVCRICEYKGVNVSNEQVEHVLPNHKIGDNSLRQMGFIKNGNLYIHVDDVGALVDEDEEDIPMLDPTHVAGPSHVQEEFSMASLYRQMFEMARLENARHEEICTHLKKIDERISSLEKHFQDSDAF</sequence>
<dbReference type="Pfam" id="PF20167">
    <property type="entry name" value="Transposase_32"/>
    <property type="match status" value="1"/>
</dbReference>
<dbReference type="EMBL" id="CM003378">
    <property type="protein sequence ID" value="KOM49532.1"/>
    <property type="molecule type" value="Genomic_DNA"/>
</dbReference>
<reference evidence="3" key="1">
    <citation type="journal article" date="2015" name="Proc. Natl. Acad. Sci. U.S.A.">
        <title>Genome sequencing of adzuki bean (Vigna angularis) provides insight into high starch and low fat accumulation and domestication.</title>
        <authorList>
            <person name="Yang K."/>
            <person name="Tian Z."/>
            <person name="Chen C."/>
            <person name="Luo L."/>
            <person name="Zhao B."/>
            <person name="Wang Z."/>
            <person name="Yu L."/>
            <person name="Li Y."/>
            <person name="Sun Y."/>
            <person name="Li W."/>
            <person name="Chen Y."/>
            <person name="Li Y."/>
            <person name="Zhang Y."/>
            <person name="Ai D."/>
            <person name="Zhao J."/>
            <person name="Shang C."/>
            <person name="Ma Y."/>
            <person name="Wu B."/>
            <person name="Wang M."/>
            <person name="Gao L."/>
            <person name="Sun D."/>
            <person name="Zhang P."/>
            <person name="Guo F."/>
            <person name="Wang W."/>
            <person name="Li Y."/>
            <person name="Wang J."/>
            <person name="Varshney R.K."/>
            <person name="Wang J."/>
            <person name="Ling H.Q."/>
            <person name="Wan P."/>
        </authorList>
    </citation>
    <scope>NUCLEOTIDE SEQUENCE</scope>
    <source>
        <strain evidence="3">cv. Jingnong 6</strain>
    </source>
</reference>
<accession>A0A0L9V3P8</accession>